<evidence type="ECO:0000313" key="9">
    <source>
        <dbReference type="Proteomes" id="UP000010290"/>
    </source>
</evidence>
<evidence type="ECO:0000256" key="2">
    <source>
        <dbReference type="ARBA" id="ARBA00022448"/>
    </source>
</evidence>
<dbReference type="RefSeq" id="WP_008914370.1">
    <property type="nucleotide sequence ID" value="NZ_CM001773.1"/>
</dbReference>
<accession>K8WU17</accession>
<evidence type="ECO:0000256" key="4">
    <source>
        <dbReference type="ARBA" id="ARBA00022692"/>
    </source>
</evidence>
<feature type="transmembrane region" description="Helical" evidence="7">
    <location>
        <begin position="197"/>
        <end position="217"/>
    </location>
</feature>
<dbReference type="InterPro" id="IPR004776">
    <property type="entry name" value="Mem_transp_PIN-like"/>
</dbReference>
<reference evidence="8 9" key="1">
    <citation type="journal article" date="2012" name="BMC Genomics">
        <title>Comparative genomics of bacteria in the genus Providencia isolated from wild Drosophila melanogaster.</title>
        <authorList>
            <person name="Galac M.R."/>
            <person name="Lazzaro B.P."/>
        </authorList>
    </citation>
    <scope>NUCLEOTIDE SEQUENCE [LARGE SCALE GENOMIC DNA]</scope>
    <source>
        <strain evidence="8 9">DSM 19967</strain>
    </source>
</reference>
<gene>
    <name evidence="8" type="ORF">OO7_02446</name>
</gene>
<dbReference type="GO" id="GO:0055085">
    <property type="term" value="P:transmembrane transport"/>
    <property type="evidence" value="ECO:0007669"/>
    <property type="project" value="InterPro"/>
</dbReference>
<dbReference type="PANTHER" id="PTHR36838">
    <property type="entry name" value="AUXIN EFFLUX CARRIER FAMILY PROTEIN"/>
    <property type="match status" value="1"/>
</dbReference>
<evidence type="ECO:0000313" key="8">
    <source>
        <dbReference type="EMBL" id="EKT60912.1"/>
    </source>
</evidence>
<comment type="subcellular location">
    <subcellularLocation>
        <location evidence="1">Membrane</location>
        <topology evidence="1">Multi-pass membrane protein</topology>
    </subcellularLocation>
</comment>
<sequence length="310" mass="33163">MTEIIIDIISIFFVLILGFFAGKRAFLSQDQAQGLNKLVLNFCLPAVLFMNIMKSTREELFSDVRFFIVTIIVLLGWYIIAFLGAMFIYKHNKQEAGIAGLSAAAPTVGFLGIAILAPMFGSSAALSVAVVALVVNVLQIPLGMFFVTPAGSSPISALIKAIKEPVVLAPILGFILVLLDIKIPAEIAPYINQPLSLIAHANSGVAVFAAGLVISAHKLLFSIEVVSNCIIKMIFVPASMLILGLLVGIPHPHLEQAVLLAALPPAFTGMVMAGRFQTYVQQAASTLIICVISFAILAPVWIFIIQSLFS</sequence>
<feature type="transmembrane region" description="Helical" evidence="7">
    <location>
        <begin position="96"/>
        <end position="120"/>
    </location>
</feature>
<feature type="transmembrane region" description="Helical" evidence="7">
    <location>
        <begin position="229"/>
        <end position="250"/>
    </location>
</feature>
<feature type="transmembrane region" description="Helical" evidence="7">
    <location>
        <begin position="126"/>
        <end position="147"/>
    </location>
</feature>
<evidence type="ECO:0000256" key="3">
    <source>
        <dbReference type="ARBA" id="ARBA00022475"/>
    </source>
</evidence>
<evidence type="ECO:0000256" key="5">
    <source>
        <dbReference type="ARBA" id="ARBA00022989"/>
    </source>
</evidence>
<evidence type="ECO:0000256" key="6">
    <source>
        <dbReference type="ARBA" id="ARBA00023136"/>
    </source>
</evidence>
<protein>
    <submittedName>
        <fullName evidence="8">Putative transporter YfdV</fullName>
    </submittedName>
</protein>
<evidence type="ECO:0000256" key="7">
    <source>
        <dbReference type="SAM" id="Phobius"/>
    </source>
</evidence>
<dbReference type="EMBL" id="AKKN01000003">
    <property type="protein sequence ID" value="EKT60912.1"/>
    <property type="molecule type" value="Genomic_DNA"/>
</dbReference>
<comment type="caution">
    <text evidence="8">The sequence shown here is derived from an EMBL/GenBank/DDBJ whole genome shotgun (WGS) entry which is preliminary data.</text>
</comment>
<dbReference type="HOGENOM" id="CLU_056175_0_0_6"/>
<evidence type="ECO:0000256" key="1">
    <source>
        <dbReference type="ARBA" id="ARBA00004141"/>
    </source>
</evidence>
<feature type="transmembrane region" description="Helical" evidence="7">
    <location>
        <begin position="66"/>
        <end position="89"/>
    </location>
</feature>
<keyword evidence="5 7" id="KW-1133">Transmembrane helix</keyword>
<dbReference type="AlphaFoldDB" id="K8WU17"/>
<keyword evidence="9" id="KW-1185">Reference proteome</keyword>
<dbReference type="Proteomes" id="UP000010290">
    <property type="component" value="Chromosome"/>
</dbReference>
<dbReference type="PATRIC" id="fig|1141660.3.peg.489"/>
<keyword evidence="3" id="KW-1003">Cell membrane</keyword>
<organism evidence="8 9">
    <name type="scientific">Providencia sneebia DSM 19967</name>
    <dbReference type="NCBI Taxonomy" id="1141660"/>
    <lineage>
        <taxon>Bacteria</taxon>
        <taxon>Pseudomonadati</taxon>
        <taxon>Pseudomonadota</taxon>
        <taxon>Gammaproteobacteria</taxon>
        <taxon>Enterobacterales</taxon>
        <taxon>Morganellaceae</taxon>
        <taxon>Providencia</taxon>
    </lineage>
</organism>
<dbReference type="PANTHER" id="PTHR36838:SF1">
    <property type="entry name" value="SLR1864 PROTEIN"/>
    <property type="match status" value="1"/>
</dbReference>
<dbReference type="GO" id="GO:0016020">
    <property type="term" value="C:membrane"/>
    <property type="evidence" value="ECO:0007669"/>
    <property type="project" value="UniProtKB-SubCell"/>
</dbReference>
<keyword evidence="4 7" id="KW-0812">Transmembrane</keyword>
<dbReference type="OrthoDB" id="109606at2"/>
<feature type="transmembrane region" description="Helical" evidence="7">
    <location>
        <begin position="256"/>
        <end position="274"/>
    </location>
</feature>
<feature type="transmembrane region" description="Helical" evidence="7">
    <location>
        <begin position="286"/>
        <end position="309"/>
    </location>
</feature>
<keyword evidence="2" id="KW-0813">Transport</keyword>
<keyword evidence="6 7" id="KW-0472">Membrane</keyword>
<feature type="transmembrane region" description="Helical" evidence="7">
    <location>
        <begin position="6"/>
        <end position="26"/>
    </location>
</feature>
<feature type="transmembrane region" description="Helical" evidence="7">
    <location>
        <begin position="167"/>
        <end position="185"/>
    </location>
</feature>
<name>K8WU17_9GAMM</name>
<feature type="transmembrane region" description="Helical" evidence="7">
    <location>
        <begin position="38"/>
        <end position="54"/>
    </location>
</feature>
<proteinExistence type="predicted"/>
<dbReference type="Pfam" id="PF03547">
    <property type="entry name" value="Mem_trans"/>
    <property type="match status" value="2"/>
</dbReference>